<dbReference type="Gene3D" id="2.40.160.10">
    <property type="entry name" value="Porin"/>
    <property type="match status" value="1"/>
</dbReference>
<dbReference type="AlphaFoldDB" id="A0A6N7VJZ7"/>
<accession>A0A6N7VJZ7</accession>
<dbReference type="InterPro" id="IPR001119">
    <property type="entry name" value="SLH_dom"/>
</dbReference>
<gene>
    <name evidence="4" type="ORF">FX155_05315</name>
</gene>
<dbReference type="SUPFAM" id="SSF56935">
    <property type="entry name" value="Porins"/>
    <property type="match status" value="1"/>
</dbReference>
<dbReference type="PANTHER" id="PTHR43308">
    <property type="entry name" value="OUTER MEMBRANE PROTEIN ALPHA-RELATED"/>
    <property type="match status" value="1"/>
</dbReference>
<evidence type="ECO:0000313" key="5">
    <source>
        <dbReference type="Proteomes" id="UP000441455"/>
    </source>
</evidence>
<dbReference type="Proteomes" id="UP000441455">
    <property type="component" value="Unassembled WGS sequence"/>
</dbReference>
<dbReference type="Pfam" id="PF00395">
    <property type="entry name" value="SLH"/>
    <property type="match status" value="1"/>
</dbReference>
<dbReference type="InterPro" id="IPR023614">
    <property type="entry name" value="Porin_dom_sf"/>
</dbReference>
<dbReference type="RefSeq" id="WP_022487540.1">
    <property type="nucleotide sequence ID" value="NZ_VULN01000006.1"/>
</dbReference>
<dbReference type="OrthoDB" id="5845122at2"/>
<proteinExistence type="predicted"/>
<dbReference type="PROSITE" id="PS51272">
    <property type="entry name" value="SLH"/>
    <property type="match status" value="1"/>
</dbReference>
<comment type="caution">
    <text evidence="4">The sequence shown here is derived from an EMBL/GenBank/DDBJ whole genome shotgun (WGS) entry which is preliminary data.</text>
</comment>
<organism evidence="4 5">
    <name type="scientific">Acidaminococcus fermentans</name>
    <dbReference type="NCBI Taxonomy" id="905"/>
    <lineage>
        <taxon>Bacteria</taxon>
        <taxon>Bacillati</taxon>
        <taxon>Bacillota</taxon>
        <taxon>Negativicutes</taxon>
        <taxon>Acidaminococcales</taxon>
        <taxon>Acidaminococcaceae</taxon>
        <taxon>Acidaminococcus</taxon>
    </lineage>
</organism>
<dbReference type="PANTHER" id="PTHR43308:SF1">
    <property type="entry name" value="OUTER MEMBRANE PROTEIN ALPHA"/>
    <property type="match status" value="1"/>
</dbReference>
<name>A0A6N7VJZ7_ACIFE</name>
<feature type="signal peptide" evidence="2">
    <location>
        <begin position="1"/>
        <end position="21"/>
    </location>
</feature>
<sequence length="422" mass="46070">MKKNLVCALAMAMGISATAFAANPFSDLPAGHWAYGAVAKLAAAGVVDGYPDGTFKGDKTMTRYEMAQIVAKALAKGAIGADDKLVSEFADELDNLGVRVAKLEKNADNVKITGNVRLSYDHSSGGAVNKWQAAKAGRDNDDARLRTRLFLTGEVNDNWHYVSMLENNQHFIGQNESGDDDTEFQRAYLTGNIGVVNLTGGRFQDFIADGNIYDSRVDAIKADVKIGQAYITGVWGKMANKSEYSWSDSNNDSVADKYWRAEVGGRWGNLNMAANYVRADDVTAMGMGKDDDSIWTVGADYTAGKFNFGAMYLNGDNDHLDDMGKDDDGVVAWLQYGGATASKPGSWGLFTKYYDQAATTTIAHTMNGRYDVFPEEGFKGWHFGGNVTLAKNMVAQVEYFDLKGKDSDEHARTLWSQMVVTF</sequence>
<feature type="coiled-coil region" evidence="1">
    <location>
        <begin position="86"/>
        <end position="113"/>
    </location>
</feature>
<feature type="chain" id="PRO_5026857441" description="SLH domain-containing protein" evidence="2">
    <location>
        <begin position="22"/>
        <end position="422"/>
    </location>
</feature>
<evidence type="ECO:0000313" key="4">
    <source>
        <dbReference type="EMBL" id="MSS82014.1"/>
    </source>
</evidence>
<feature type="domain" description="SLH" evidence="3">
    <location>
        <begin position="21"/>
        <end position="84"/>
    </location>
</feature>
<keyword evidence="1" id="KW-0175">Coiled coil</keyword>
<keyword evidence="2" id="KW-0732">Signal</keyword>
<dbReference type="EMBL" id="VULN01000006">
    <property type="protein sequence ID" value="MSS82014.1"/>
    <property type="molecule type" value="Genomic_DNA"/>
</dbReference>
<dbReference type="InterPro" id="IPR051465">
    <property type="entry name" value="Cell_Envelope_Struct_Comp"/>
</dbReference>
<evidence type="ECO:0000259" key="3">
    <source>
        <dbReference type="PROSITE" id="PS51272"/>
    </source>
</evidence>
<evidence type="ECO:0000256" key="1">
    <source>
        <dbReference type="SAM" id="Coils"/>
    </source>
</evidence>
<reference evidence="4 5" key="1">
    <citation type="submission" date="2019-08" db="EMBL/GenBank/DDBJ databases">
        <title>In-depth cultivation of the pig gut microbiome towards novel bacterial diversity and tailored functional studies.</title>
        <authorList>
            <person name="Wylensek D."/>
            <person name="Hitch T.C.A."/>
            <person name="Clavel T."/>
        </authorList>
    </citation>
    <scope>NUCLEOTIDE SEQUENCE [LARGE SCALE GENOMIC DNA]</scope>
    <source>
        <strain evidence="4 5">WCA-389-WT-5B</strain>
    </source>
</reference>
<protein>
    <recommendedName>
        <fullName evidence="3">SLH domain-containing protein</fullName>
    </recommendedName>
</protein>
<evidence type="ECO:0000256" key="2">
    <source>
        <dbReference type="SAM" id="SignalP"/>
    </source>
</evidence>